<proteinExistence type="predicted"/>
<reference evidence="1" key="1">
    <citation type="submission" date="2019-11" db="UniProtKB">
        <authorList>
            <consortium name="WormBaseParasite"/>
        </authorList>
    </citation>
    <scope>IDENTIFICATION</scope>
</reference>
<protein>
    <submittedName>
        <fullName evidence="1">Uncharacterized protein</fullName>
    </submittedName>
</protein>
<dbReference type="WBParaSite" id="MCU_011772-RA">
    <property type="protein sequence ID" value="MCU_011772-RA"/>
    <property type="gene ID" value="MCU_011772"/>
</dbReference>
<organism evidence="1">
    <name type="scientific">Mesocestoides corti</name>
    <name type="common">Flatworm</name>
    <dbReference type="NCBI Taxonomy" id="53468"/>
    <lineage>
        <taxon>Eukaryota</taxon>
        <taxon>Metazoa</taxon>
        <taxon>Spiralia</taxon>
        <taxon>Lophotrochozoa</taxon>
        <taxon>Platyhelminthes</taxon>
        <taxon>Cestoda</taxon>
        <taxon>Eucestoda</taxon>
        <taxon>Cyclophyllidea</taxon>
        <taxon>Mesocestoididae</taxon>
        <taxon>Mesocestoides</taxon>
    </lineage>
</organism>
<dbReference type="AlphaFoldDB" id="A0A5K3FUW1"/>
<name>A0A5K3FUW1_MESCO</name>
<accession>A0A5K3FUW1</accession>
<evidence type="ECO:0000313" key="1">
    <source>
        <dbReference type="WBParaSite" id="MCU_011772-RA"/>
    </source>
</evidence>
<sequence>MVRIRPCRNGCANSYGRYPTYFYLVASVSTSIDEVPLKKHRPHYIALLLKLRATGKLKLHHPDTAFSNLVGRRIVCSFSLFFSSRLLSVYL</sequence>